<evidence type="ECO:0000313" key="3">
    <source>
        <dbReference type="Proteomes" id="UP000736335"/>
    </source>
</evidence>
<keyword evidence="3" id="KW-1185">Reference proteome</keyword>
<comment type="caution">
    <text evidence="2">The sequence shown here is derived from an EMBL/GenBank/DDBJ whole genome shotgun (WGS) entry which is preliminary data.</text>
</comment>
<dbReference type="Proteomes" id="UP000736335">
    <property type="component" value="Unassembled WGS sequence"/>
</dbReference>
<feature type="region of interest" description="Disordered" evidence="1">
    <location>
        <begin position="298"/>
        <end position="383"/>
    </location>
</feature>
<feature type="compositionally biased region" description="Pro residues" evidence="1">
    <location>
        <begin position="73"/>
        <end position="88"/>
    </location>
</feature>
<sequence>MEEDIDMDAPQISILQDDKTPPPSGPSSSKRQNFKVKLLFTKKPSASQAQPDDEHGEDEEDELIDDDKEVPQPTEPQPTAPPPPPVAPPKRASRSKASKTGASTSRRKPKVQPAPDTAQAGDITWCEVSQPDSEVKPSKAALDNTDTASVASTSTTKKPTKTRTRKPAAKQSKTVATVLKDEADNVSEAAFTGTAPSSPTMREASLDPLDVPGPPAIVAPTLSNQDENLEGVPCPVYPLPSKPFPVLPPVKITTGFAMNLPLDKNTTKVRHWRQAKREIRGIAGGRWFAQSWVGDKESPYATSVANNPPPTEVEKASGSVSTKLSTAGSKSSKKKEKADTAASSRSSSTVPDPPAPSRTTTGPSKMRTSHTAAAAEEEPAPAA</sequence>
<dbReference type="EMBL" id="WIUZ02000005">
    <property type="protein sequence ID" value="KAF9786712.1"/>
    <property type="molecule type" value="Genomic_DNA"/>
</dbReference>
<feature type="compositionally biased region" description="Basic residues" evidence="1">
    <location>
        <begin position="158"/>
        <end position="168"/>
    </location>
</feature>
<evidence type="ECO:0000256" key="1">
    <source>
        <dbReference type="SAM" id="MobiDB-lite"/>
    </source>
</evidence>
<organism evidence="2 3">
    <name type="scientific">Thelephora terrestris</name>
    <dbReference type="NCBI Taxonomy" id="56493"/>
    <lineage>
        <taxon>Eukaryota</taxon>
        <taxon>Fungi</taxon>
        <taxon>Dikarya</taxon>
        <taxon>Basidiomycota</taxon>
        <taxon>Agaricomycotina</taxon>
        <taxon>Agaricomycetes</taxon>
        <taxon>Thelephorales</taxon>
        <taxon>Thelephoraceae</taxon>
        <taxon>Thelephora</taxon>
    </lineage>
</organism>
<accession>A0A9P6HGG3</accession>
<name>A0A9P6HGG3_9AGAM</name>
<dbReference type="OrthoDB" id="3229208at2759"/>
<reference evidence="2" key="1">
    <citation type="journal article" date="2020" name="Nat. Commun.">
        <title>Large-scale genome sequencing of mycorrhizal fungi provides insights into the early evolution of symbiotic traits.</title>
        <authorList>
            <person name="Miyauchi S."/>
            <person name="Kiss E."/>
            <person name="Kuo A."/>
            <person name="Drula E."/>
            <person name="Kohler A."/>
            <person name="Sanchez-Garcia M."/>
            <person name="Morin E."/>
            <person name="Andreopoulos B."/>
            <person name="Barry K.W."/>
            <person name="Bonito G."/>
            <person name="Buee M."/>
            <person name="Carver A."/>
            <person name="Chen C."/>
            <person name="Cichocki N."/>
            <person name="Clum A."/>
            <person name="Culley D."/>
            <person name="Crous P.W."/>
            <person name="Fauchery L."/>
            <person name="Girlanda M."/>
            <person name="Hayes R.D."/>
            <person name="Keri Z."/>
            <person name="LaButti K."/>
            <person name="Lipzen A."/>
            <person name="Lombard V."/>
            <person name="Magnuson J."/>
            <person name="Maillard F."/>
            <person name="Murat C."/>
            <person name="Nolan M."/>
            <person name="Ohm R.A."/>
            <person name="Pangilinan J."/>
            <person name="Pereira M.F."/>
            <person name="Perotto S."/>
            <person name="Peter M."/>
            <person name="Pfister S."/>
            <person name="Riley R."/>
            <person name="Sitrit Y."/>
            <person name="Stielow J.B."/>
            <person name="Szollosi G."/>
            <person name="Zifcakova L."/>
            <person name="Stursova M."/>
            <person name="Spatafora J.W."/>
            <person name="Tedersoo L."/>
            <person name="Vaario L.M."/>
            <person name="Yamada A."/>
            <person name="Yan M."/>
            <person name="Wang P."/>
            <person name="Xu J."/>
            <person name="Bruns T."/>
            <person name="Baldrian P."/>
            <person name="Vilgalys R."/>
            <person name="Dunand C."/>
            <person name="Henrissat B."/>
            <person name="Grigoriev I.V."/>
            <person name="Hibbett D."/>
            <person name="Nagy L.G."/>
            <person name="Martin F.M."/>
        </authorList>
    </citation>
    <scope>NUCLEOTIDE SEQUENCE</scope>
    <source>
        <strain evidence="2">UH-Tt-Lm1</strain>
    </source>
</reference>
<feature type="region of interest" description="Disordered" evidence="1">
    <location>
        <begin position="1"/>
        <end position="221"/>
    </location>
</feature>
<feature type="compositionally biased region" description="Low complexity" evidence="1">
    <location>
        <begin position="321"/>
        <end position="330"/>
    </location>
</feature>
<evidence type="ECO:0000313" key="2">
    <source>
        <dbReference type="EMBL" id="KAF9786712.1"/>
    </source>
</evidence>
<feature type="compositionally biased region" description="Acidic residues" evidence="1">
    <location>
        <begin position="54"/>
        <end position="68"/>
    </location>
</feature>
<reference evidence="2" key="2">
    <citation type="submission" date="2020-11" db="EMBL/GenBank/DDBJ databases">
        <authorList>
            <consortium name="DOE Joint Genome Institute"/>
            <person name="Kuo A."/>
            <person name="Miyauchi S."/>
            <person name="Kiss E."/>
            <person name="Drula E."/>
            <person name="Kohler A."/>
            <person name="Sanchez-Garcia M."/>
            <person name="Andreopoulos B."/>
            <person name="Barry K.W."/>
            <person name="Bonito G."/>
            <person name="Buee M."/>
            <person name="Carver A."/>
            <person name="Chen C."/>
            <person name="Cichocki N."/>
            <person name="Clum A."/>
            <person name="Culley D."/>
            <person name="Crous P.W."/>
            <person name="Fauchery L."/>
            <person name="Girlanda M."/>
            <person name="Hayes R."/>
            <person name="Keri Z."/>
            <person name="Labutti K."/>
            <person name="Lipzen A."/>
            <person name="Lombard V."/>
            <person name="Magnuson J."/>
            <person name="Maillard F."/>
            <person name="Morin E."/>
            <person name="Murat C."/>
            <person name="Nolan M."/>
            <person name="Ohm R."/>
            <person name="Pangilinan J."/>
            <person name="Pereira M."/>
            <person name="Perotto S."/>
            <person name="Peter M."/>
            <person name="Riley R."/>
            <person name="Sitrit Y."/>
            <person name="Stielow B."/>
            <person name="Szollosi G."/>
            <person name="Zifcakova L."/>
            <person name="Stursova M."/>
            <person name="Spatafora J.W."/>
            <person name="Tedersoo L."/>
            <person name="Vaario L.-M."/>
            <person name="Yamada A."/>
            <person name="Yan M."/>
            <person name="Wang P."/>
            <person name="Xu J."/>
            <person name="Bruns T."/>
            <person name="Baldrian P."/>
            <person name="Vilgalys R."/>
            <person name="Henrissat B."/>
            <person name="Grigoriev I.V."/>
            <person name="Hibbett D."/>
            <person name="Nagy L.G."/>
            <person name="Martin F.M."/>
        </authorList>
    </citation>
    <scope>NUCLEOTIDE SEQUENCE</scope>
    <source>
        <strain evidence="2">UH-Tt-Lm1</strain>
    </source>
</reference>
<protein>
    <submittedName>
        <fullName evidence="2">Uncharacterized protein</fullName>
    </submittedName>
</protein>
<proteinExistence type="predicted"/>
<dbReference type="AlphaFoldDB" id="A0A9P6HGG3"/>
<gene>
    <name evidence="2" type="ORF">BJ322DRAFT_1203792</name>
</gene>